<name>A0A1S7FVW5_9LIST</name>
<dbReference type="RefSeq" id="WP_036060809.1">
    <property type="nucleotide sequence ID" value="NZ_CP011102.1"/>
</dbReference>
<proteinExistence type="predicted"/>
<keyword evidence="3" id="KW-1185">Reference proteome</keyword>
<dbReference type="AlphaFoldDB" id="A0A1S7FVW5"/>
<evidence type="ECO:0000256" key="1">
    <source>
        <dbReference type="SAM" id="MobiDB-lite"/>
    </source>
</evidence>
<gene>
    <name evidence="2" type="ORF">UE46_11115</name>
</gene>
<feature type="region of interest" description="Disordered" evidence="1">
    <location>
        <begin position="111"/>
        <end position="136"/>
    </location>
</feature>
<dbReference type="Proteomes" id="UP000223060">
    <property type="component" value="Chromosome"/>
</dbReference>
<dbReference type="EMBL" id="CP011102">
    <property type="protein sequence ID" value="AQY51529.1"/>
    <property type="molecule type" value="Genomic_DNA"/>
</dbReference>
<protein>
    <recommendedName>
        <fullName evidence="4">LXG domain-containing protein</fullName>
    </recommendedName>
</protein>
<evidence type="ECO:0000313" key="2">
    <source>
        <dbReference type="EMBL" id="AQY51529.1"/>
    </source>
</evidence>
<evidence type="ECO:0000313" key="3">
    <source>
        <dbReference type="Proteomes" id="UP000223060"/>
    </source>
</evidence>
<reference evidence="3" key="1">
    <citation type="submission" date="2015-03" db="EMBL/GenBank/DDBJ databases">
        <authorList>
            <person name="Ferrari E."/>
            <person name="Walter M.C."/>
            <person name="Huptas C."/>
            <person name="Scherer S."/>
            <person name="Mueller-Herbst S."/>
        </authorList>
    </citation>
    <scope>NUCLEOTIDE SEQUENCE [LARGE SCALE GENOMIC DNA]</scope>
    <source>
        <strain evidence="3">LWP01</strain>
    </source>
</reference>
<sequence length="136" mass="14698">MGQIQIGEATLEPIGQALLEVIDAEDALAQALIALNRQISEQFEGGAVAGMHTYIGEIIKLINSTIGDAVQKNYNDLSVLQNTFKEVDVTLGNYINNSNYRTSDFDVSISETPVGDASGHTNQTLEHNAGTQYARK</sequence>
<organism evidence="2 3">
    <name type="scientific">Listeria weihenstephanensis</name>
    <dbReference type="NCBI Taxonomy" id="1006155"/>
    <lineage>
        <taxon>Bacteria</taxon>
        <taxon>Bacillati</taxon>
        <taxon>Bacillota</taxon>
        <taxon>Bacilli</taxon>
        <taxon>Bacillales</taxon>
        <taxon>Listeriaceae</taxon>
        <taxon>Listeria</taxon>
    </lineage>
</organism>
<evidence type="ECO:0008006" key="4">
    <source>
        <dbReference type="Google" id="ProtNLM"/>
    </source>
</evidence>
<accession>A0A1S7FVW5</accession>
<feature type="compositionally biased region" description="Polar residues" evidence="1">
    <location>
        <begin position="119"/>
        <end position="136"/>
    </location>
</feature>
<dbReference type="KEGG" id="lwi:UE46_11115"/>